<evidence type="ECO:0000259" key="2">
    <source>
        <dbReference type="Pfam" id="PF12697"/>
    </source>
</evidence>
<feature type="chain" id="PRO_5044492799" evidence="1">
    <location>
        <begin position="35"/>
        <end position="311"/>
    </location>
</feature>
<evidence type="ECO:0000256" key="1">
    <source>
        <dbReference type="SAM" id="SignalP"/>
    </source>
</evidence>
<dbReference type="RefSeq" id="WP_095411599.1">
    <property type="nucleotide sequence ID" value="NZ_NQMX01000014.1"/>
</dbReference>
<protein>
    <submittedName>
        <fullName evidence="3">Alpha/beta hydrolase</fullName>
    </submittedName>
</protein>
<name>A0AB74D387_9BURK</name>
<reference evidence="3 4" key="1">
    <citation type="submission" date="2018-08" db="EMBL/GenBank/DDBJ databases">
        <title>Comparative analysis of Burkholderia isolates from Puerto Rico.</title>
        <authorList>
            <person name="Hall C."/>
            <person name="Sahl J."/>
            <person name="Wagner D."/>
        </authorList>
    </citation>
    <scope>NUCLEOTIDE SEQUENCE [LARGE SCALE GENOMIC DNA]</scope>
    <source>
        <strain evidence="3 4">Bp8964</strain>
    </source>
</reference>
<dbReference type="InterPro" id="IPR050228">
    <property type="entry name" value="Carboxylesterase_BioH"/>
</dbReference>
<gene>
    <name evidence="3" type="ORF">DF015_25740</name>
</gene>
<keyword evidence="3" id="KW-0378">Hydrolase</keyword>
<feature type="domain" description="AB hydrolase-1" evidence="2">
    <location>
        <begin position="56"/>
        <end position="299"/>
    </location>
</feature>
<organism evidence="3 4">
    <name type="scientific">Burkholderia ubonensis</name>
    <dbReference type="NCBI Taxonomy" id="101571"/>
    <lineage>
        <taxon>Bacteria</taxon>
        <taxon>Pseudomonadati</taxon>
        <taxon>Pseudomonadota</taxon>
        <taxon>Betaproteobacteria</taxon>
        <taxon>Burkholderiales</taxon>
        <taxon>Burkholderiaceae</taxon>
        <taxon>Burkholderia</taxon>
        <taxon>Burkholderia cepacia complex</taxon>
    </lineage>
</organism>
<evidence type="ECO:0000313" key="3">
    <source>
        <dbReference type="EMBL" id="RQP72863.1"/>
    </source>
</evidence>
<evidence type="ECO:0000313" key="4">
    <source>
        <dbReference type="Proteomes" id="UP000273734"/>
    </source>
</evidence>
<dbReference type="SUPFAM" id="SSF53474">
    <property type="entry name" value="alpha/beta-Hydrolases"/>
    <property type="match status" value="1"/>
</dbReference>
<dbReference type="Pfam" id="PF12697">
    <property type="entry name" value="Abhydrolase_6"/>
    <property type="match status" value="1"/>
</dbReference>
<keyword evidence="1" id="KW-0732">Signal</keyword>
<accession>A0AB74D387</accession>
<dbReference type="GO" id="GO:0016787">
    <property type="term" value="F:hydrolase activity"/>
    <property type="evidence" value="ECO:0007669"/>
    <property type="project" value="UniProtKB-KW"/>
</dbReference>
<feature type="signal peptide" evidence="1">
    <location>
        <begin position="1"/>
        <end position="34"/>
    </location>
</feature>
<dbReference type="Gene3D" id="3.40.50.1820">
    <property type="entry name" value="alpha/beta hydrolase"/>
    <property type="match status" value="1"/>
</dbReference>
<dbReference type="InterPro" id="IPR029058">
    <property type="entry name" value="AB_hydrolase_fold"/>
</dbReference>
<proteinExistence type="predicted"/>
<dbReference type="PANTHER" id="PTHR43194:SF5">
    <property type="entry name" value="PIMELOYL-[ACYL-CARRIER PROTEIN] METHYL ESTER ESTERASE"/>
    <property type="match status" value="1"/>
</dbReference>
<dbReference type="AlphaFoldDB" id="A0AB74D387"/>
<comment type="caution">
    <text evidence="3">The sequence shown here is derived from an EMBL/GenBank/DDBJ whole genome shotgun (WGS) entry which is preliminary data.</text>
</comment>
<sequence>MPIFPAPWSATKALARLAATGMTVAALGSGMAHAATDTMTMAGKVQVDVVGSGRPLLMIPGLNSSAEVWRETCQALRPHVQCLLAQLPGFAGAPAAVPRPADFLSAMRDELLAYLEARHLQKIAVVGHSLGGVLAMQMALKAPETVGPLVIVDSLPFYAAAMNPQANAQNVSAMAGQLRQRLLEADDSSFQAHNDAVARTLTRSVEHLPELQRWGRDTDRTTMADAMYSMLVRDLRDDIAAIHAPVLVLGAWAGYHVFGGTEASIRAIFQAQYVKLQGAQIAMSAQGYHFLMWDDPRWLQDQVRTFLAAHP</sequence>
<dbReference type="PANTHER" id="PTHR43194">
    <property type="entry name" value="HYDROLASE ALPHA/BETA FOLD FAMILY"/>
    <property type="match status" value="1"/>
</dbReference>
<dbReference type="InterPro" id="IPR000073">
    <property type="entry name" value="AB_hydrolase_1"/>
</dbReference>
<dbReference type="EMBL" id="QTNY01000020">
    <property type="protein sequence ID" value="RQP72863.1"/>
    <property type="molecule type" value="Genomic_DNA"/>
</dbReference>
<dbReference type="Proteomes" id="UP000273734">
    <property type="component" value="Unassembled WGS sequence"/>
</dbReference>